<protein>
    <recommendedName>
        <fullName evidence="2">Reverse transcriptase domain-containing protein</fullName>
    </recommendedName>
</protein>
<dbReference type="EMBL" id="SNRW01022390">
    <property type="protein sequence ID" value="KAA6363860.1"/>
    <property type="molecule type" value="Genomic_DNA"/>
</dbReference>
<feature type="domain" description="Reverse transcriptase" evidence="2">
    <location>
        <begin position="41"/>
        <end position="166"/>
    </location>
</feature>
<dbReference type="Gene3D" id="3.10.10.10">
    <property type="entry name" value="HIV Type 1 Reverse Transcriptase, subunit A, domain 1"/>
    <property type="match status" value="1"/>
</dbReference>
<comment type="caution">
    <text evidence="3">The sequence shown here is derived from an EMBL/GenBank/DDBJ whole genome shotgun (WGS) entry which is preliminary data.</text>
</comment>
<sequence>MVQSNIHNPEASLEMEENSGCEFTGQGDINDSFQDEWKDKVRDLIQKGDQATSLDLKSDFHHLIVYPTNKPYLAFEAIGKIYQYRTMSFGTLHFLIFFAQALAMVLTKIWRESVKKILNYVDDLLLLHQIKQRLCEQSMTIISILEAFGWTIAYEKCQAEPKQQNNFL</sequence>
<proteinExistence type="predicted"/>
<dbReference type="PANTHER" id="PTHR33050:SF7">
    <property type="entry name" value="RIBONUCLEASE H"/>
    <property type="match status" value="1"/>
</dbReference>
<accession>A0A5J4U125</accession>
<name>A0A5J4U125_9EUKA</name>
<evidence type="ECO:0000313" key="3">
    <source>
        <dbReference type="EMBL" id="KAA6363860.1"/>
    </source>
</evidence>
<dbReference type="Gene3D" id="3.30.70.270">
    <property type="match status" value="1"/>
</dbReference>
<keyword evidence="1" id="KW-0472">Membrane</keyword>
<dbReference type="InterPro" id="IPR052055">
    <property type="entry name" value="Hepadnavirus_pol/RT"/>
</dbReference>
<organism evidence="3 4">
    <name type="scientific">Streblomastix strix</name>
    <dbReference type="NCBI Taxonomy" id="222440"/>
    <lineage>
        <taxon>Eukaryota</taxon>
        <taxon>Metamonada</taxon>
        <taxon>Preaxostyla</taxon>
        <taxon>Oxymonadida</taxon>
        <taxon>Streblomastigidae</taxon>
        <taxon>Streblomastix</taxon>
    </lineage>
</organism>
<evidence type="ECO:0000256" key="1">
    <source>
        <dbReference type="SAM" id="Phobius"/>
    </source>
</evidence>
<evidence type="ECO:0000259" key="2">
    <source>
        <dbReference type="Pfam" id="PF00078"/>
    </source>
</evidence>
<dbReference type="AlphaFoldDB" id="A0A5J4U125"/>
<feature type="transmembrane region" description="Helical" evidence="1">
    <location>
        <begin position="92"/>
        <end position="110"/>
    </location>
</feature>
<keyword evidence="1" id="KW-1133">Transmembrane helix</keyword>
<dbReference type="InterPro" id="IPR043128">
    <property type="entry name" value="Rev_trsase/Diguanyl_cyclase"/>
</dbReference>
<dbReference type="InterPro" id="IPR043502">
    <property type="entry name" value="DNA/RNA_pol_sf"/>
</dbReference>
<dbReference type="Proteomes" id="UP000324800">
    <property type="component" value="Unassembled WGS sequence"/>
</dbReference>
<gene>
    <name evidence="3" type="ORF">EZS28_040613</name>
</gene>
<dbReference type="PANTHER" id="PTHR33050">
    <property type="entry name" value="REVERSE TRANSCRIPTASE DOMAIN-CONTAINING PROTEIN"/>
    <property type="match status" value="1"/>
</dbReference>
<dbReference type="InterPro" id="IPR000477">
    <property type="entry name" value="RT_dom"/>
</dbReference>
<dbReference type="OrthoDB" id="420169at2759"/>
<dbReference type="Pfam" id="PF00078">
    <property type="entry name" value="RVT_1"/>
    <property type="match status" value="1"/>
</dbReference>
<dbReference type="SUPFAM" id="SSF56672">
    <property type="entry name" value="DNA/RNA polymerases"/>
    <property type="match status" value="1"/>
</dbReference>
<evidence type="ECO:0000313" key="4">
    <source>
        <dbReference type="Proteomes" id="UP000324800"/>
    </source>
</evidence>
<reference evidence="3 4" key="1">
    <citation type="submission" date="2019-03" db="EMBL/GenBank/DDBJ databases">
        <title>Single cell metagenomics reveals metabolic interactions within the superorganism composed of flagellate Streblomastix strix and complex community of Bacteroidetes bacteria on its surface.</title>
        <authorList>
            <person name="Treitli S.C."/>
            <person name="Kolisko M."/>
            <person name="Husnik F."/>
            <person name="Keeling P."/>
            <person name="Hampl V."/>
        </authorList>
    </citation>
    <scope>NUCLEOTIDE SEQUENCE [LARGE SCALE GENOMIC DNA]</scope>
    <source>
        <strain evidence="3">ST1C</strain>
    </source>
</reference>
<keyword evidence="1" id="KW-0812">Transmembrane</keyword>